<accession>C1GIM2</accession>
<dbReference type="GeneID" id="22585678"/>
<sequence length="103" mass="11904">MKRGCQEVRARPTKVCEKRAEKPVNERALRVVDGELCKGDTEAPQDNAEDEAMKGRTMRDRSELLQRRKREKRLRSDVVQRGMSHGSRGWLTMDRGTGWVFMG</sequence>
<dbReference type="EMBL" id="KN275966">
    <property type="protein sequence ID" value="EEH42289.2"/>
    <property type="molecule type" value="Genomic_DNA"/>
</dbReference>
<evidence type="ECO:0000313" key="2">
    <source>
        <dbReference type="EMBL" id="EEH42289.2"/>
    </source>
</evidence>
<reference evidence="2 3" key="1">
    <citation type="journal article" date="2011" name="PLoS Genet.">
        <title>Comparative genomic analysis of human fungal pathogens causing paracoccidioidomycosis.</title>
        <authorList>
            <person name="Desjardins C.A."/>
            <person name="Champion M.D."/>
            <person name="Holder J.W."/>
            <person name="Muszewska A."/>
            <person name="Goldberg J."/>
            <person name="Bailao A.M."/>
            <person name="Brigido M.M."/>
            <person name="Ferreira M.E."/>
            <person name="Garcia A.M."/>
            <person name="Grynberg M."/>
            <person name="Gujja S."/>
            <person name="Heiman D.I."/>
            <person name="Henn M.R."/>
            <person name="Kodira C.D."/>
            <person name="Leon-Narvaez H."/>
            <person name="Longo L.V."/>
            <person name="Ma L.J."/>
            <person name="Malavazi I."/>
            <person name="Matsuo A.L."/>
            <person name="Morais F.V."/>
            <person name="Pereira M."/>
            <person name="Rodriguez-Brito S."/>
            <person name="Sakthikumar S."/>
            <person name="Salem-Izacc S.M."/>
            <person name="Sykes S.M."/>
            <person name="Teixeira M.M."/>
            <person name="Vallejo M.C."/>
            <person name="Walter M.E."/>
            <person name="Yandava C."/>
            <person name="Young S."/>
            <person name="Zeng Q."/>
            <person name="Zucker J."/>
            <person name="Felipe M.S."/>
            <person name="Goldman G.H."/>
            <person name="Haas B.J."/>
            <person name="McEwen J.G."/>
            <person name="Nino-Vega G."/>
            <person name="Puccia R."/>
            <person name="San-Blas G."/>
            <person name="Soares C.M."/>
            <person name="Birren B.W."/>
            <person name="Cuomo C.A."/>
        </authorList>
    </citation>
    <scope>NUCLEOTIDE SEQUENCE [LARGE SCALE GENOMIC DNA]</scope>
    <source>
        <strain evidence="2 3">Pb18</strain>
    </source>
</reference>
<dbReference type="VEuPathDB" id="FungiDB:PADG_07108"/>
<proteinExistence type="predicted"/>
<gene>
    <name evidence="2" type="ORF">PADG_07108</name>
</gene>
<name>C1GIM2_PARBD</name>
<dbReference type="Proteomes" id="UP000001628">
    <property type="component" value="Unassembled WGS sequence"/>
</dbReference>
<evidence type="ECO:0000313" key="3">
    <source>
        <dbReference type="Proteomes" id="UP000001628"/>
    </source>
</evidence>
<feature type="compositionally biased region" description="Basic and acidic residues" evidence="1">
    <location>
        <begin position="51"/>
        <end position="66"/>
    </location>
</feature>
<dbReference type="HOGENOM" id="CLU_2264539_0_0_1"/>
<dbReference type="RefSeq" id="XP_010762416.1">
    <property type="nucleotide sequence ID" value="XM_010764114.1"/>
</dbReference>
<dbReference type="AlphaFoldDB" id="C1GIM2"/>
<feature type="region of interest" description="Disordered" evidence="1">
    <location>
        <begin position="38"/>
        <end position="90"/>
    </location>
</feature>
<protein>
    <submittedName>
        <fullName evidence="2">Uncharacterized protein</fullName>
    </submittedName>
</protein>
<evidence type="ECO:0000256" key="1">
    <source>
        <dbReference type="SAM" id="MobiDB-lite"/>
    </source>
</evidence>
<dbReference type="KEGG" id="pbn:PADG_07108"/>
<organism evidence="2 3">
    <name type="scientific">Paracoccidioides brasiliensis (strain Pb18)</name>
    <dbReference type="NCBI Taxonomy" id="502780"/>
    <lineage>
        <taxon>Eukaryota</taxon>
        <taxon>Fungi</taxon>
        <taxon>Dikarya</taxon>
        <taxon>Ascomycota</taxon>
        <taxon>Pezizomycotina</taxon>
        <taxon>Eurotiomycetes</taxon>
        <taxon>Eurotiomycetidae</taxon>
        <taxon>Onygenales</taxon>
        <taxon>Ajellomycetaceae</taxon>
        <taxon>Paracoccidioides</taxon>
    </lineage>
</organism>
<keyword evidence="3" id="KW-1185">Reference proteome</keyword>
<dbReference type="InParanoid" id="C1GIM2"/>